<organism evidence="3 4">
    <name type="scientific">Vibrio diazotrophicus</name>
    <dbReference type="NCBI Taxonomy" id="685"/>
    <lineage>
        <taxon>Bacteria</taxon>
        <taxon>Pseudomonadati</taxon>
        <taxon>Pseudomonadota</taxon>
        <taxon>Gammaproteobacteria</taxon>
        <taxon>Vibrionales</taxon>
        <taxon>Vibrionaceae</taxon>
        <taxon>Vibrio</taxon>
    </lineage>
</organism>
<dbReference type="InterPro" id="IPR016187">
    <property type="entry name" value="CTDL_fold"/>
</dbReference>
<dbReference type="RefSeq" id="WP_146742605.1">
    <property type="nucleotide sequence ID" value="NZ_QLTR01000014.1"/>
</dbReference>
<protein>
    <recommendedName>
        <fullName evidence="2">Major tropism determinant second domain-containing protein</fullName>
    </recommendedName>
</protein>
<dbReference type="SUPFAM" id="SSF141658">
    <property type="entry name" value="Bacteriophage trimeric proteins domain"/>
    <property type="match status" value="1"/>
</dbReference>
<reference evidence="3 4" key="1">
    <citation type="submission" date="2018-06" db="EMBL/GenBank/DDBJ databases">
        <title>Freshwater and sediment microbial communities from various areas in North America, analyzing microbe dynamics in response to fracking.</title>
        <authorList>
            <person name="Lamendella R."/>
        </authorList>
    </citation>
    <scope>NUCLEOTIDE SEQUENCE [LARGE SCALE GENOMIC DNA]</scope>
    <source>
        <strain evidence="3 4">99A</strain>
    </source>
</reference>
<evidence type="ECO:0000313" key="3">
    <source>
        <dbReference type="EMBL" id="RAS62620.1"/>
    </source>
</evidence>
<dbReference type="Gene3D" id="2.80.20.10">
    <property type="entry name" value="Tail fiber receptor-binding protein"/>
    <property type="match status" value="1"/>
</dbReference>
<evidence type="ECO:0000259" key="2">
    <source>
        <dbReference type="Pfam" id="PF21916"/>
    </source>
</evidence>
<evidence type="ECO:0000256" key="1">
    <source>
        <dbReference type="SAM" id="MobiDB-lite"/>
    </source>
</evidence>
<feature type="domain" description="Major tropism determinant second" evidence="2">
    <location>
        <begin position="404"/>
        <end position="473"/>
    </location>
</feature>
<dbReference type="AlphaFoldDB" id="A0A329EA19"/>
<gene>
    <name evidence="3" type="ORF">DET48_11414</name>
</gene>
<dbReference type="InterPro" id="IPR054114">
    <property type="entry name" value="Mtd_2nd"/>
</dbReference>
<comment type="caution">
    <text evidence="3">The sequence shown here is derived from an EMBL/GenBank/DDBJ whole genome shotgun (WGS) entry which is preliminary data.</text>
</comment>
<dbReference type="SUPFAM" id="SSF56436">
    <property type="entry name" value="C-type lectin-like"/>
    <property type="match status" value="1"/>
</dbReference>
<name>A0A329EA19_VIBDI</name>
<feature type="region of interest" description="Disordered" evidence="1">
    <location>
        <begin position="130"/>
        <end position="190"/>
    </location>
</feature>
<sequence length="694" mass="71604">MPSIQVTGILEDPSSGVESDAELRIISKINYGKTTKNADALVVLSSAGEYDFQLVHGKHLFAVKSKGAQAFTNIGTVVVGEGSPSPIDIITLIATSNEEPDPILITQLQLIAAEAAASAAEAAQSELNAANSETAAAQSEANAAQSESNANDSALSASTSETNAANSASSAQTSATNAAQSETNAANSASSASDSALAASTSETNAANSAIAAAQSETNAALSATNSADSAASAESDADRAEAAALVASSGVFDRGPWDASAGNFPAPTLTPEERTDWYRISVAGVMSDGVQPDVEVKVSDNLYWDKQNNVWYKIDNTDAVNSVNGKQGDVIIVADDISDVYSKTEVDTALSSKANSSDVYSKTETYSKSEVDAAIGGLTQDPNLFLKSIGSEPAFLASASSISAAFDIIVAVGGSILSFSSSDSVSLPSLISGTDYAIYATADGLIASDNFTVPSGYTESNSRRIGGFHYQDAFINSRSVWDLKYKPSCSDPRGMARTIGGFWADIYLLNATPDVLGTSAYNATIADGDSTPVIPQAWGGDGTSQYSTFTQYVASEVLSAYGKRLPNYSEFSVLAMGATAGYAAGTDPVTTSFDASARSTIGCEQVSGHMWQWGAENWDRGSGSSGYAWYAADTNGEGQVYVAGSAGAGASLFGGSWTTSGFAGSRCSDWYSEPWNSFGSIGARGVCDHLQLV</sequence>
<proteinExistence type="predicted"/>
<dbReference type="Pfam" id="PF21916">
    <property type="entry name" value="mtd_2nd"/>
    <property type="match status" value="1"/>
</dbReference>
<dbReference type="EMBL" id="QLTR01000014">
    <property type="protein sequence ID" value="RAS62620.1"/>
    <property type="molecule type" value="Genomic_DNA"/>
</dbReference>
<dbReference type="Proteomes" id="UP000248729">
    <property type="component" value="Unassembled WGS sequence"/>
</dbReference>
<dbReference type="Gene3D" id="3.90.1580.10">
    <property type="entry name" value="paralog of FGE (formylglycine-generating enzyme)"/>
    <property type="match status" value="1"/>
</dbReference>
<evidence type="ECO:0000313" key="4">
    <source>
        <dbReference type="Proteomes" id="UP000248729"/>
    </source>
</evidence>
<accession>A0A329EA19</accession>
<dbReference type="InterPro" id="IPR042095">
    <property type="entry name" value="SUMF_sf"/>
</dbReference>